<reference evidence="2 3" key="1">
    <citation type="submission" date="2020-02" db="EMBL/GenBank/DDBJ databases">
        <title>Draft genome sequence of Haematococcus lacustris strain NIES-144.</title>
        <authorList>
            <person name="Morimoto D."/>
            <person name="Nakagawa S."/>
            <person name="Yoshida T."/>
            <person name="Sawayama S."/>
        </authorList>
    </citation>
    <scope>NUCLEOTIDE SEQUENCE [LARGE SCALE GENOMIC DNA]</scope>
    <source>
        <strain evidence="2 3">NIES-144</strain>
    </source>
</reference>
<gene>
    <name evidence="2" type="ORF">HaLaN_07471</name>
</gene>
<dbReference type="SUPFAM" id="SSF57184">
    <property type="entry name" value="Growth factor receptor domain"/>
    <property type="match status" value="3"/>
</dbReference>
<dbReference type="EMBL" id="BLLF01000446">
    <property type="protein sequence ID" value="GFH11893.1"/>
    <property type="molecule type" value="Genomic_DNA"/>
</dbReference>
<proteinExistence type="predicted"/>
<dbReference type="InterPro" id="IPR011641">
    <property type="entry name" value="Tyr-kin_ephrin_A/B_rcpt-like"/>
</dbReference>
<evidence type="ECO:0000259" key="1">
    <source>
        <dbReference type="Pfam" id="PF07699"/>
    </source>
</evidence>
<dbReference type="SMART" id="SM01411">
    <property type="entry name" value="Ephrin_rec_like"/>
    <property type="match status" value="7"/>
</dbReference>
<feature type="domain" description="Tyrosine-protein kinase ephrin type A/B receptor-like" evidence="1">
    <location>
        <begin position="501"/>
        <end position="535"/>
    </location>
</feature>
<dbReference type="PANTHER" id="PTHR46967">
    <property type="entry name" value="INSULIN-LIKE GROWTH FACTOR BINDING PROTEIN,N-TERMINAL"/>
    <property type="match status" value="1"/>
</dbReference>
<dbReference type="Proteomes" id="UP000485058">
    <property type="component" value="Unassembled WGS sequence"/>
</dbReference>
<dbReference type="Pfam" id="PF07699">
    <property type="entry name" value="Ephrin_rec_like"/>
    <property type="match status" value="1"/>
</dbReference>
<feature type="non-terminal residue" evidence="2">
    <location>
        <position position="608"/>
    </location>
</feature>
<protein>
    <recommendedName>
        <fullName evidence="1">Tyrosine-protein kinase ephrin type A/B receptor-like domain-containing protein</fullName>
    </recommendedName>
</protein>
<accession>A0A699YP47</accession>
<name>A0A699YP47_HAELA</name>
<dbReference type="InterPro" id="IPR009030">
    <property type="entry name" value="Growth_fac_rcpt_cys_sf"/>
</dbReference>
<dbReference type="PANTHER" id="PTHR46967:SF1">
    <property type="entry name" value="KERATIN-ASSOCIATED PROTEIN 16-1-LIKE"/>
    <property type="match status" value="1"/>
</dbReference>
<dbReference type="Gene3D" id="2.10.50.10">
    <property type="entry name" value="Tumor Necrosis Factor Receptor, subunit A, domain 2"/>
    <property type="match status" value="5"/>
</dbReference>
<organism evidence="2 3">
    <name type="scientific">Haematococcus lacustris</name>
    <name type="common">Green alga</name>
    <name type="synonym">Haematococcus pluvialis</name>
    <dbReference type="NCBI Taxonomy" id="44745"/>
    <lineage>
        <taxon>Eukaryota</taxon>
        <taxon>Viridiplantae</taxon>
        <taxon>Chlorophyta</taxon>
        <taxon>core chlorophytes</taxon>
        <taxon>Chlorophyceae</taxon>
        <taxon>CS clade</taxon>
        <taxon>Chlamydomonadales</taxon>
        <taxon>Haematococcaceae</taxon>
        <taxon>Haematococcus</taxon>
    </lineage>
</organism>
<keyword evidence="3" id="KW-1185">Reference proteome</keyword>
<comment type="caution">
    <text evidence="2">The sequence shown here is derived from an EMBL/GenBank/DDBJ whole genome shotgun (WGS) entry which is preliminary data.</text>
</comment>
<evidence type="ECO:0000313" key="2">
    <source>
        <dbReference type="EMBL" id="GFH11893.1"/>
    </source>
</evidence>
<dbReference type="AlphaFoldDB" id="A0A699YP47"/>
<evidence type="ECO:0000313" key="3">
    <source>
        <dbReference type="Proteomes" id="UP000485058"/>
    </source>
</evidence>
<sequence>MQTSPSYNKVSLHHAHGTGMTARITLAAALLLGIALSAYAQPAPVKHLRPLSFNGSCLDGSQLQNHLDASGTVTGTCVLCPPGTATMDGIRCTPCAAGTYTHTSGAKECTPCSPGTISAAGAQACIGCTAGYFNARVRGTVCQICPAGKKLSFCGPQSVLLNNYSPALPHHDGSLAFAAARLSHAYCLATGTYSAANASACITCGPGSIAATAGSSACTNCTANEFAPFNASTVCRYDPACKAVKFHVQAISFLRRSMLAAGSVTLGLPLWQAVHLTALPALLVNTVTQLWQCAPTAQLVSLLLSTVSNAATSSGCFLCSSGGSHELTAGTVNCLPCPRGYYSGPGQSFCMPCDIGTTSLPGSATCEPCPKGTSRALLHTALRLGHCWPVITGQLRWSTRAGTYADQVGLPVCYPCQPGSYAPATGYSNCTACAPGSISYWPTGPYLSWSPVSAFPVSVLTSTILKVRNTLSIQPGDATNVADTDPWLSSCQLCPAGSRQSTAGRTACIPCEPGTYSNFDGATTCLACPRGTTNAGNSSVCIGCPPGEFSDIASGQNCPRGWVSSSNATTQCTMCQAGFIANNDTQGTACLPCPAGTTSFNGEMRHWQ</sequence>